<feature type="chain" id="PRO_5004497597" evidence="1">
    <location>
        <begin position="26"/>
        <end position="156"/>
    </location>
</feature>
<organism evidence="3 4">
    <name type="scientific">Desulfotignum phosphitoxidans DSM 13687</name>
    <dbReference type="NCBI Taxonomy" id="1286635"/>
    <lineage>
        <taxon>Bacteria</taxon>
        <taxon>Pseudomonadati</taxon>
        <taxon>Thermodesulfobacteriota</taxon>
        <taxon>Desulfobacteria</taxon>
        <taxon>Desulfobacterales</taxon>
        <taxon>Desulfobacteraceae</taxon>
        <taxon>Desulfotignum</taxon>
    </lineage>
</organism>
<reference evidence="3 4" key="1">
    <citation type="journal article" date="2013" name="Genome Announc.">
        <title>Draft Genome Sequence of Desulfotignum phosphitoxidans DSM 13687 Strain FiPS-3.</title>
        <authorList>
            <person name="Poehlein A."/>
            <person name="Daniel R."/>
            <person name="Simeonova D.D."/>
        </authorList>
    </citation>
    <scope>NUCLEOTIDE SEQUENCE [LARGE SCALE GENOMIC DNA]</scope>
    <source>
        <strain evidence="3 4">DSM 13687</strain>
    </source>
</reference>
<evidence type="ECO:0000313" key="4">
    <source>
        <dbReference type="Proteomes" id="UP000014216"/>
    </source>
</evidence>
<accession>S0G6F7</accession>
<dbReference type="CDD" id="cd00038">
    <property type="entry name" value="CAP_ED"/>
    <property type="match status" value="1"/>
</dbReference>
<dbReference type="PROSITE" id="PS50042">
    <property type="entry name" value="CNMP_BINDING_3"/>
    <property type="match status" value="1"/>
</dbReference>
<comment type="caution">
    <text evidence="3">The sequence shown here is derived from an EMBL/GenBank/DDBJ whole genome shotgun (WGS) entry which is preliminary data.</text>
</comment>
<dbReference type="RefSeq" id="WP_006964367.1">
    <property type="nucleotide sequence ID" value="NZ_APJX01000001.1"/>
</dbReference>
<proteinExistence type="predicted"/>
<keyword evidence="1" id="KW-0732">Signal</keyword>
<sequence length="156" mass="16858">MRHKKGYTPMVVVMLWVLTGSSVWAVHAAAQDHGISLPAALDRVAIFSTLTDAEKQVLETAATLKKGAKGEQIIFQDTAMKQMVILLDGHASVRVNGKQVAELFGEILLGEIEFLDGPAASADVFLLSDTDYIALDNALLKKIMDDHPRLGIPGHP</sequence>
<feature type="domain" description="Cyclic nucleotide-binding" evidence="2">
    <location>
        <begin position="46"/>
        <end position="144"/>
    </location>
</feature>
<dbReference type="InterPro" id="IPR000595">
    <property type="entry name" value="cNMP-bd_dom"/>
</dbReference>
<gene>
    <name evidence="3" type="ORF">Dpo_1c07600</name>
</gene>
<evidence type="ECO:0000256" key="1">
    <source>
        <dbReference type="SAM" id="SignalP"/>
    </source>
</evidence>
<protein>
    <submittedName>
        <fullName evidence="3">Putative cyclic nucleotide-binding protein</fullName>
    </submittedName>
</protein>
<dbReference type="SUPFAM" id="SSF51206">
    <property type="entry name" value="cAMP-binding domain-like"/>
    <property type="match status" value="1"/>
</dbReference>
<dbReference type="AlphaFoldDB" id="S0G6F7"/>
<dbReference type="EMBL" id="APJX01000001">
    <property type="protein sequence ID" value="EMS81619.1"/>
    <property type="molecule type" value="Genomic_DNA"/>
</dbReference>
<dbReference type="InterPro" id="IPR018490">
    <property type="entry name" value="cNMP-bd_dom_sf"/>
</dbReference>
<name>S0G6F7_9BACT</name>
<keyword evidence="4" id="KW-1185">Reference proteome</keyword>
<dbReference type="Pfam" id="PF00027">
    <property type="entry name" value="cNMP_binding"/>
    <property type="match status" value="1"/>
</dbReference>
<dbReference type="Gene3D" id="2.60.120.10">
    <property type="entry name" value="Jelly Rolls"/>
    <property type="match status" value="1"/>
</dbReference>
<dbReference type="Proteomes" id="UP000014216">
    <property type="component" value="Unassembled WGS sequence"/>
</dbReference>
<feature type="signal peptide" evidence="1">
    <location>
        <begin position="1"/>
        <end position="25"/>
    </location>
</feature>
<evidence type="ECO:0000259" key="2">
    <source>
        <dbReference type="PROSITE" id="PS50042"/>
    </source>
</evidence>
<evidence type="ECO:0000313" key="3">
    <source>
        <dbReference type="EMBL" id="EMS81619.1"/>
    </source>
</evidence>
<dbReference type="InterPro" id="IPR014710">
    <property type="entry name" value="RmlC-like_jellyroll"/>
</dbReference>